<dbReference type="GO" id="GO:0030145">
    <property type="term" value="F:manganese ion binding"/>
    <property type="evidence" value="ECO:0007669"/>
    <property type="project" value="UniProtKB-UniRule"/>
</dbReference>
<feature type="domain" description="Thiamine pyrophosphate enzyme N-terminal TPP-binding" evidence="8">
    <location>
        <begin position="7"/>
        <end position="123"/>
    </location>
</feature>
<dbReference type="Pfam" id="PF02775">
    <property type="entry name" value="TPP_enzyme_C"/>
    <property type="match status" value="1"/>
</dbReference>
<dbReference type="AlphaFoldDB" id="A0A1H2FQ00"/>
<organism evidence="9 10">
    <name type="scientific">Jiangella alkaliphila</name>
    <dbReference type="NCBI Taxonomy" id="419479"/>
    <lineage>
        <taxon>Bacteria</taxon>
        <taxon>Bacillati</taxon>
        <taxon>Actinomycetota</taxon>
        <taxon>Actinomycetes</taxon>
        <taxon>Jiangellales</taxon>
        <taxon>Jiangellaceae</taxon>
        <taxon>Jiangella</taxon>
    </lineage>
</organism>
<keyword evidence="4 6" id="KW-0786">Thiamine pyrophosphate</keyword>
<dbReference type="CDD" id="cd02009">
    <property type="entry name" value="TPP_SHCHC_synthase"/>
    <property type="match status" value="1"/>
</dbReference>
<dbReference type="UniPathway" id="UPA01057">
    <property type="reaction ID" value="UER00164"/>
</dbReference>
<comment type="catalytic activity">
    <reaction evidence="6">
        <text>isochorismate + 2-oxoglutarate + H(+) = 5-enolpyruvoyl-6-hydroxy-2-succinyl-cyclohex-3-ene-1-carboxylate + CO2</text>
        <dbReference type="Rhea" id="RHEA:25593"/>
        <dbReference type="ChEBI" id="CHEBI:15378"/>
        <dbReference type="ChEBI" id="CHEBI:16526"/>
        <dbReference type="ChEBI" id="CHEBI:16810"/>
        <dbReference type="ChEBI" id="CHEBI:29780"/>
        <dbReference type="ChEBI" id="CHEBI:58818"/>
        <dbReference type="EC" id="2.2.1.9"/>
    </reaction>
</comment>
<dbReference type="Gene3D" id="3.40.50.1220">
    <property type="entry name" value="TPP-binding domain"/>
    <property type="match status" value="1"/>
</dbReference>
<comment type="pathway">
    <text evidence="6">Quinol/quinone metabolism; 1,4-dihydroxy-2-naphthoate biosynthesis; 1,4-dihydroxy-2-naphthoate from chorismate: step 2/7.</text>
</comment>
<dbReference type="HAMAP" id="MF_01659">
    <property type="entry name" value="MenD"/>
    <property type="match status" value="1"/>
</dbReference>
<keyword evidence="6" id="KW-0474">Menaquinone biosynthesis</keyword>
<comment type="subunit">
    <text evidence="6">Homodimer.</text>
</comment>
<evidence type="ECO:0000256" key="2">
    <source>
        <dbReference type="ARBA" id="ARBA00022723"/>
    </source>
</evidence>
<dbReference type="InterPro" id="IPR029061">
    <property type="entry name" value="THDP-binding"/>
</dbReference>
<dbReference type="Pfam" id="PF02776">
    <property type="entry name" value="TPP_enzyme_N"/>
    <property type="match status" value="1"/>
</dbReference>
<dbReference type="GO" id="GO:0009234">
    <property type="term" value="P:menaquinone biosynthetic process"/>
    <property type="evidence" value="ECO:0007669"/>
    <property type="project" value="UniProtKB-UniRule"/>
</dbReference>
<keyword evidence="5 6" id="KW-0464">Manganese</keyword>
<dbReference type="CDD" id="cd07037">
    <property type="entry name" value="TPP_PYR_MenD"/>
    <property type="match status" value="1"/>
</dbReference>
<reference evidence="10" key="1">
    <citation type="submission" date="2016-10" db="EMBL/GenBank/DDBJ databases">
        <authorList>
            <person name="Varghese N."/>
            <person name="Submissions S."/>
        </authorList>
    </citation>
    <scope>NUCLEOTIDE SEQUENCE [LARGE SCALE GENOMIC DNA]</scope>
    <source>
        <strain evidence="10">DSM 45079</strain>
    </source>
</reference>
<evidence type="ECO:0000256" key="1">
    <source>
        <dbReference type="ARBA" id="ARBA00022679"/>
    </source>
</evidence>
<keyword evidence="3 6" id="KW-0460">Magnesium</keyword>
<dbReference type="UniPathway" id="UPA00079"/>
<evidence type="ECO:0000313" key="9">
    <source>
        <dbReference type="EMBL" id="SDU09409.1"/>
    </source>
</evidence>
<accession>A0A1H2FQ00</accession>
<dbReference type="GO" id="GO:0000287">
    <property type="term" value="F:magnesium ion binding"/>
    <property type="evidence" value="ECO:0007669"/>
    <property type="project" value="UniProtKB-UniRule"/>
</dbReference>
<dbReference type="PANTHER" id="PTHR42916">
    <property type="entry name" value="2-SUCCINYL-5-ENOLPYRUVYL-6-HYDROXY-3-CYCLOHEXENE-1-CARBOXYLATE SYNTHASE"/>
    <property type="match status" value="1"/>
</dbReference>
<evidence type="ECO:0000256" key="3">
    <source>
        <dbReference type="ARBA" id="ARBA00022842"/>
    </source>
</evidence>
<keyword evidence="10" id="KW-1185">Reference proteome</keyword>
<evidence type="ECO:0000259" key="8">
    <source>
        <dbReference type="Pfam" id="PF02776"/>
    </source>
</evidence>
<feature type="domain" description="Thiamine pyrophosphate enzyme TPP-binding" evidence="7">
    <location>
        <begin position="402"/>
        <end position="522"/>
    </location>
</feature>
<name>A0A1H2FQ00_9ACTN</name>
<dbReference type="RefSeq" id="WP_046768241.1">
    <property type="nucleotide sequence ID" value="NZ_KQ061225.1"/>
</dbReference>
<dbReference type="PIRSF" id="PIRSF004983">
    <property type="entry name" value="MenD"/>
    <property type="match status" value="1"/>
</dbReference>
<dbReference type="InterPro" id="IPR012001">
    <property type="entry name" value="Thiamin_PyroP_enz_TPP-bd_dom"/>
</dbReference>
<dbReference type="PANTHER" id="PTHR42916:SF1">
    <property type="entry name" value="PROTEIN PHYLLO, CHLOROPLASTIC"/>
    <property type="match status" value="1"/>
</dbReference>
<keyword evidence="2 6" id="KW-0479">Metal-binding</keyword>
<comment type="cofactor">
    <cofactor evidence="6">
        <name>Mg(2+)</name>
        <dbReference type="ChEBI" id="CHEBI:18420"/>
    </cofactor>
    <cofactor evidence="6">
        <name>Mn(2+)</name>
        <dbReference type="ChEBI" id="CHEBI:29035"/>
    </cofactor>
</comment>
<dbReference type="OrthoDB" id="9791859at2"/>
<sequence>MNPSTWAARTLVTELVRHRVRHVVLAPGSRSAPLAHALATASARGDLRLHVRVDERVAAFTALGLARVAGPVAVVTTSGTAAANLHPAVLEASHSGVPLLLLTADRPHELRGTGANQTTDQVRLFGSAVRFFADVPASYGRAGEDADLRALLARAVAAAVGTRSGFAGPVHLDLAFREPLVPDDDASWPASSDGAVDVAAAGPAGEPSVLDAGPRTVVVAGDGAGTDARTYAEAAGLPLLAEPSSGARSGTNAVGPYRLLLERPELGGLVERVVVFGHATLSRPVSALLARESAEVVVVAARGPDWIDPGRRAARVVPAVAADAHADDGEWLTCWQRAAKAAQDAVDGVLTAGPLSGPAVAALVWAARRPGQTLVAGSSNPIRDLDLAAAPASAVDDAGPVLANRGLAGIDGTLSTATGVALATGAPVRALVGDLTFLHDIGGLLIGPLEDRPDLQIVVVNDDGGGIFALLEHGDPAHADRFERVFGTPHGADLASLCAGYGVAHRRVTDGASLGSALAEPVTGRSVLEVPVARAALRDLHARLRDAVAAALG</sequence>
<dbReference type="SUPFAM" id="SSF52518">
    <property type="entry name" value="Thiamin diphosphate-binding fold (THDP-binding)"/>
    <property type="match status" value="2"/>
</dbReference>
<evidence type="ECO:0000256" key="4">
    <source>
        <dbReference type="ARBA" id="ARBA00023052"/>
    </source>
</evidence>
<dbReference type="EC" id="2.2.1.9" evidence="6"/>
<comment type="function">
    <text evidence="6">Catalyzes the thiamine diphosphate-dependent decarboxylation of 2-oxoglutarate and the subsequent addition of the resulting succinic semialdehyde-thiamine pyrophosphate anion to isochorismate to yield 2-succinyl-5-enolpyruvyl-6-hydroxy-3-cyclohexene-1-carboxylate (SEPHCHC).</text>
</comment>
<gene>
    <name evidence="6" type="primary">menD</name>
    <name evidence="9" type="ORF">SAMN04488563_0058</name>
</gene>
<dbReference type="InterPro" id="IPR011766">
    <property type="entry name" value="TPP_enzyme_TPP-bd"/>
</dbReference>
<comment type="cofactor">
    <cofactor evidence="6">
        <name>thiamine diphosphate</name>
        <dbReference type="ChEBI" id="CHEBI:58937"/>
    </cofactor>
    <text evidence="6">Binds 1 thiamine pyrophosphate per subunit.</text>
</comment>
<evidence type="ECO:0000313" key="10">
    <source>
        <dbReference type="Proteomes" id="UP000182977"/>
    </source>
</evidence>
<keyword evidence="1 6" id="KW-0808">Transferase</keyword>
<dbReference type="Proteomes" id="UP000182977">
    <property type="component" value="Chromosome I"/>
</dbReference>
<dbReference type="GO" id="GO:0030976">
    <property type="term" value="F:thiamine pyrophosphate binding"/>
    <property type="evidence" value="ECO:0007669"/>
    <property type="project" value="UniProtKB-UniRule"/>
</dbReference>
<evidence type="ECO:0000256" key="5">
    <source>
        <dbReference type="ARBA" id="ARBA00023211"/>
    </source>
</evidence>
<comment type="similarity">
    <text evidence="6">Belongs to the TPP enzyme family. MenD subfamily.</text>
</comment>
<dbReference type="NCBIfam" id="TIGR00173">
    <property type="entry name" value="menD"/>
    <property type="match status" value="1"/>
</dbReference>
<protein>
    <recommendedName>
        <fullName evidence="6">2-succinyl-5-enolpyruvyl-6-hydroxy-3-cyclohexene-1-carboxylate synthase</fullName>
        <shortName evidence="6">SEPHCHC synthase</shortName>
        <ecNumber evidence="6">2.2.1.9</ecNumber>
    </recommendedName>
    <alternativeName>
        <fullName evidence="6">Menaquinone biosynthesis protein MenD</fullName>
    </alternativeName>
</protein>
<evidence type="ECO:0000256" key="6">
    <source>
        <dbReference type="HAMAP-Rule" id="MF_01659"/>
    </source>
</evidence>
<dbReference type="Gene3D" id="3.40.50.970">
    <property type="match status" value="2"/>
</dbReference>
<comment type="pathway">
    <text evidence="6">Quinol/quinone metabolism; menaquinone biosynthesis.</text>
</comment>
<dbReference type="GO" id="GO:0070204">
    <property type="term" value="F:2-succinyl-5-enolpyruvyl-6-hydroxy-3-cyclohexene-1-carboxylic-acid synthase activity"/>
    <property type="evidence" value="ECO:0007669"/>
    <property type="project" value="UniProtKB-UniRule"/>
</dbReference>
<proteinExistence type="inferred from homology"/>
<dbReference type="STRING" id="419479.SAMN04488563_0058"/>
<dbReference type="EMBL" id="LT629791">
    <property type="protein sequence ID" value="SDU09409.1"/>
    <property type="molecule type" value="Genomic_DNA"/>
</dbReference>
<evidence type="ECO:0000259" key="7">
    <source>
        <dbReference type="Pfam" id="PF02775"/>
    </source>
</evidence>
<dbReference type="InterPro" id="IPR004433">
    <property type="entry name" value="MenaQ_synth_MenD"/>
</dbReference>